<protein>
    <recommendedName>
        <fullName evidence="4">Tail assembly chaperone</fullName>
    </recommendedName>
</protein>
<feature type="compositionally biased region" description="Low complexity" evidence="1">
    <location>
        <begin position="147"/>
        <end position="156"/>
    </location>
</feature>
<name>A0A3M0INN4_9ACTN</name>
<gene>
    <name evidence="2" type="ORF">CTZ28_23295</name>
</gene>
<feature type="region of interest" description="Disordered" evidence="1">
    <location>
        <begin position="135"/>
        <end position="175"/>
    </location>
</feature>
<keyword evidence="3" id="KW-1185">Reference proteome</keyword>
<accession>A0A3M0INN4</accession>
<feature type="compositionally biased region" description="Basic and acidic residues" evidence="1">
    <location>
        <begin position="1"/>
        <end position="10"/>
    </location>
</feature>
<proteinExistence type="predicted"/>
<sequence length="175" mass="19372">MRLGDGRGGDRLMTTDTTAYDDDLNDQVPAVGDPADFDAFFAEQDTTRPRQPFTLYGTRYVLPDSLPLMFTLQMERVQNSSDPADVRRMLATLFGGDTLDVWAENGMTDRQFGIVLIYSAANMRTPGSVTMQRAAELHDEQERARSGGKAPAAPNRAARRAKPKKNGKRRSSGKQ</sequence>
<evidence type="ECO:0008006" key="4">
    <source>
        <dbReference type="Google" id="ProtNLM"/>
    </source>
</evidence>
<feature type="region of interest" description="Disordered" evidence="1">
    <location>
        <begin position="1"/>
        <end position="25"/>
    </location>
</feature>
<dbReference type="AlphaFoldDB" id="A0A3M0INN4"/>
<comment type="caution">
    <text evidence="2">The sequence shown here is derived from an EMBL/GenBank/DDBJ whole genome shotgun (WGS) entry which is preliminary data.</text>
</comment>
<organism evidence="2 3">
    <name type="scientific">Streptomyces shenzhenensis</name>
    <dbReference type="NCBI Taxonomy" id="943815"/>
    <lineage>
        <taxon>Bacteria</taxon>
        <taxon>Bacillati</taxon>
        <taxon>Actinomycetota</taxon>
        <taxon>Actinomycetes</taxon>
        <taxon>Kitasatosporales</taxon>
        <taxon>Streptomycetaceae</taxon>
        <taxon>Streptomyces</taxon>
    </lineage>
</organism>
<feature type="compositionally biased region" description="Basic residues" evidence="1">
    <location>
        <begin position="157"/>
        <end position="175"/>
    </location>
</feature>
<evidence type="ECO:0000313" key="2">
    <source>
        <dbReference type="EMBL" id="RMB83646.1"/>
    </source>
</evidence>
<dbReference type="Proteomes" id="UP000270471">
    <property type="component" value="Unassembled WGS sequence"/>
</dbReference>
<reference evidence="2 3" key="1">
    <citation type="submission" date="2017-11" db="EMBL/GenBank/DDBJ databases">
        <title>Draft genome of actinobacteria isolated from guarana (Paullinia cupana (Mart.) Ducke.</title>
        <authorList>
            <person name="Siqueira K.A."/>
            <person name="Liotti R.G."/>
            <person name="Mendes T.A.O."/>
            <person name="Soares M.A."/>
        </authorList>
    </citation>
    <scope>NUCLEOTIDE SEQUENCE [LARGE SCALE GENOMIC DNA]</scope>
    <source>
        <strain evidence="2 3">193</strain>
    </source>
</reference>
<feature type="compositionally biased region" description="Basic and acidic residues" evidence="1">
    <location>
        <begin position="135"/>
        <end position="145"/>
    </location>
</feature>
<evidence type="ECO:0000313" key="3">
    <source>
        <dbReference type="Proteomes" id="UP000270471"/>
    </source>
</evidence>
<evidence type="ECO:0000256" key="1">
    <source>
        <dbReference type="SAM" id="MobiDB-lite"/>
    </source>
</evidence>
<dbReference type="EMBL" id="PENI01000015">
    <property type="protein sequence ID" value="RMB83646.1"/>
    <property type="molecule type" value="Genomic_DNA"/>
</dbReference>